<organism evidence="1 2">
    <name type="scientific">Mesorhizobium marinum</name>
    <dbReference type="NCBI Taxonomy" id="3228790"/>
    <lineage>
        <taxon>Bacteria</taxon>
        <taxon>Pseudomonadati</taxon>
        <taxon>Pseudomonadota</taxon>
        <taxon>Alphaproteobacteria</taxon>
        <taxon>Hyphomicrobiales</taxon>
        <taxon>Phyllobacteriaceae</taxon>
        <taxon>Mesorhizobium</taxon>
    </lineage>
</organism>
<sequence length="199" mass="21882">MVSSLQSIAPSNEIAEAIAAATYTLDQQISDALSSATISSIVIAEIRDAAAEAEIRAREDHAEAKQIALDPKTTPEDARKARDLMVDKQFFFDRISSAVQALNAHLVARRDQEHQSSIEKAERIAIERHADAVHAIEAKYGELASQLSALLSEYLDAREQKRRLGLAVVRSVKEIGFSTHMVKLPGHFDRPVRNLLSGD</sequence>
<dbReference type="EMBL" id="JBFOCI010000002">
    <property type="protein sequence ID" value="MEW9806429.1"/>
    <property type="molecule type" value="Genomic_DNA"/>
</dbReference>
<keyword evidence="2" id="KW-1185">Reference proteome</keyword>
<proteinExistence type="predicted"/>
<name>A0ABV3QZB5_9HYPH</name>
<reference evidence="1 2" key="1">
    <citation type="submission" date="2024-06" db="EMBL/GenBank/DDBJ databases">
        <authorList>
            <person name="Tuo L."/>
        </authorList>
    </citation>
    <scope>NUCLEOTIDE SEQUENCE [LARGE SCALE GENOMIC DNA]</scope>
    <source>
        <strain evidence="1 2">ZMM04-5</strain>
    </source>
</reference>
<protein>
    <submittedName>
        <fullName evidence="1">Uncharacterized protein</fullName>
    </submittedName>
</protein>
<evidence type="ECO:0000313" key="1">
    <source>
        <dbReference type="EMBL" id="MEW9806429.1"/>
    </source>
</evidence>
<dbReference type="Proteomes" id="UP001556196">
    <property type="component" value="Unassembled WGS sequence"/>
</dbReference>
<evidence type="ECO:0000313" key="2">
    <source>
        <dbReference type="Proteomes" id="UP001556196"/>
    </source>
</evidence>
<gene>
    <name evidence="1" type="ORF">ABUE31_10565</name>
</gene>
<comment type="caution">
    <text evidence="1">The sequence shown here is derived from an EMBL/GenBank/DDBJ whole genome shotgun (WGS) entry which is preliminary data.</text>
</comment>
<accession>A0ABV3QZB5</accession>
<dbReference type="RefSeq" id="WP_367723492.1">
    <property type="nucleotide sequence ID" value="NZ_JBFOCH010000074.1"/>
</dbReference>